<dbReference type="Proteomes" id="UP000186004">
    <property type="component" value="Unassembled WGS sequence"/>
</dbReference>
<feature type="domain" description="VOC" evidence="1">
    <location>
        <begin position="5"/>
        <end position="133"/>
    </location>
</feature>
<evidence type="ECO:0000259" key="1">
    <source>
        <dbReference type="PROSITE" id="PS51819"/>
    </source>
</evidence>
<keyword evidence="2" id="KW-0223">Dioxygenase</keyword>
<reference evidence="2 3" key="1">
    <citation type="submission" date="2017-01" db="EMBL/GenBank/DDBJ databases">
        <authorList>
            <person name="Mah S.A."/>
            <person name="Swanson W.J."/>
            <person name="Moy G.W."/>
            <person name="Vacquier V.D."/>
        </authorList>
    </citation>
    <scope>NUCLEOTIDE SEQUENCE [LARGE SCALE GENOMIC DNA]</scope>
    <source>
        <strain evidence="2 3">DSM 45758</strain>
    </source>
</reference>
<dbReference type="Pfam" id="PF00903">
    <property type="entry name" value="Glyoxalase"/>
    <property type="match status" value="1"/>
</dbReference>
<gene>
    <name evidence="2" type="ORF">SAMN05444858_10839</name>
</gene>
<dbReference type="STRING" id="1198245.SAMN05444858_10839"/>
<organism evidence="2 3">
    <name type="scientific">Micromonospora avicenniae</name>
    <dbReference type="NCBI Taxonomy" id="1198245"/>
    <lineage>
        <taxon>Bacteria</taxon>
        <taxon>Bacillati</taxon>
        <taxon>Actinomycetota</taxon>
        <taxon>Actinomycetes</taxon>
        <taxon>Micromonosporales</taxon>
        <taxon>Micromonosporaceae</taxon>
        <taxon>Micromonospora</taxon>
    </lineage>
</organism>
<accession>A0A1N6ZNU6</accession>
<dbReference type="SUPFAM" id="SSF54593">
    <property type="entry name" value="Glyoxalase/Bleomycin resistance protein/Dihydroxybiphenyl dioxygenase"/>
    <property type="match status" value="1"/>
</dbReference>
<dbReference type="Gene3D" id="3.10.180.10">
    <property type="entry name" value="2,3-Dihydroxybiphenyl 1,2-Dioxygenase, domain 1"/>
    <property type="match status" value="1"/>
</dbReference>
<dbReference type="InterPro" id="IPR029068">
    <property type="entry name" value="Glyas_Bleomycin-R_OHBP_Dase"/>
</dbReference>
<sequence length="162" mass="17447">MSGEAPVRVALRVSDVSAATTLYRSFGFVPVGTVPGRDGDVVMAILRRGPLQLLVDALVGIPFPDSVRERQTKLGPRGLGVVIGLEVEDVEEAARRCQAAGCVIGTGPVDAPWGERYVEFEDPYGYAWKLFRLTGSSDDGLHAVRDAWFGQPGSPMAVEHHE</sequence>
<dbReference type="EMBL" id="FTNF01000008">
    <property type="protein sequence ID" value="SIR28509.1"/>
    <property type="molecule type" value="Genomic_DNA"/>
</dbReference>
<evidence type="ECO:0000313" key="2">
    <source>
        <dbReference type="EMBL" id="SIR28509.1"/>
    </source>
</evidence>
<protein>
    <submittedName>
        <fullName evidence="2">Glyoxalase/Bleomycin resistance protein/Dioxygenase superfamily protein</fullName>
    </submittedName>
</protein>
<dbReference type="PANTHER" id="PTHR34109:SF1">
    <property type="entry name" value="VOC DOMAIN-CONTAINING PROTEIN"/>
    <property type="match status" value="1"/>
</dbReference>
<proteinExistence type="predicted"/>
<evidence type="ECO:0000313" key="3">
    <source>
        <dbReference type="Proteomes" id="UP000186004"/>
    </source>
</evidence>
<dbReference type="InterPro" id="IPR004360">
    <property type="entry name" value="Glyas_Fos-R_dOase_dom"/>
</dbReference>
<dbReference type="AlphaFoldDB" id="A0A1N6ZNU6"/>
<dbReference type="RefSeq" id="WP_076470892.1">
    <property type="nucleotide sequence ID" value="NZ_FTNF01000008.1"/>
</dbReference>
<keyword evidence="3" id="KW-1185">Reference proteome</keyword>
<dbReference type="InterPro" id="IPR037523">
    <property type="entry name" value="VOC_core"/>
</dbReference>
<dbReference type="PANTHER" id="PTHR34109">
    <property type="entry name" value="BNAUNNG04460D PROTEIN-RELATED"/>
    <property type="match status" value="1"/>
</dbReference>
<dbReference type="PROSITE" id="PS51819">
    <property type="entry name" value="VOC"/>
    <property type="match status" value="1"/>
</dbReference>
<dbReference type="OrthoDB" id="9798201at2"/>
<keyword evidence="2" id="KW-0560">Oxidoreductase</keyword>
<dbReference type="GO" id="GO:0051213">
    <property type="term" value="F:dioxygenase activity"/>
    <property type="evidence" value="ECO:0007669"/>
    <property type="project" value="UniProtKB-KW"/>
</dbReference>
<name>A0A1N6ZNU6_9ACTN</name>